<dbReference type="Proteomes" id="UP000242146">
    <property type="component" value="Unassembled WGS sequence"/>
</dbReference>
<reference evidence="1 2" key="1">
    <citation type="submission" date="2016-07" db="EMBL/GenBank/DDBJ databases">
        <title>Pervasive Adenine N6-methylation of Active Genes in Fungi.</title>
        <authorList>
            <consortium name="DOE Joint Genome Institute"/>
            <person name="Mondo S.J."/>
            <person name="Dannebaum R.O."/>
            <person name="Kuo R.C."/>
            <person name="Labutti K."/>
            <person name="Haridas S."/>
            <person name="Kuo A."/>
            <person name="Salamov A."/>
            <person name="Ahrendt S.R."/>
            <person name="Lipzen A."/>
            <person name="Sullivan W."/>
            <person name="Andreopoulos W.B."/>
            <person name="Clum A."/>
            <person name="Lindquist E."/>
            <person name="Daum C."/>
            <person name="Ramamoorthy G.K."/>
            <person name="Gryganskyi A."/>
            <person name="Culley D."/>
            <person name="Magnuson J.K."/>
            <person name="James T.Y."/>
            <person name="O'Malley M.A."/>
            <person name="Stajich J.E."/>
            <person name="Spatafora J.W."/>
            <person name="Visel A."/>
            <person name="Grigoriev I.V."/>
        </authorList>
    </citation>
    <scope>NUCLEOTIDE SEQUENCE [LARGE SCALE GENOMIC DNA]</scope>
    <source>
        <strain evidence="1 2">NRRL 3301</strain>
    </source>
</reference>
<organism evidence="1 2">
    <name type="scientific">Hesseltinella vesiculosa</name>
    <dbReference type="NCBI Taxonomy" id="101127"/>
    <lineage>
        <taxon>Eukaryota</taxon>
        <taxon>Fungi</taxon>
        <taxon>Fungi incertae sedis</taxon>
        <taxon>Mucoromycota</taxon>
        <taxon>Mucoromycotina</taxon>
        <taxon>Mucoromycetes</taxon>
        <taxon>Mucorales</taxon>
        <taxon>Cunninghamellaceae</taxon>
        <taxon>Hesseltinella</taxon>
    </lineage>
</organism>
<gene>
    <name evidence="1" type="ORF">DM01DRAFT_1334528</name>
</gene>
<comment type="caution">
    <text evidence="1">The sequence shown here is derived from an EMBL/GenBank/DDBJ whole genome shotgun (WGS) entry which is preliminary data.</text>
</comment>
<protein>
    <submittedName>
        <fullName evidence="1">Uncharacterized protein</fullName>
    </submittedName>
</protein>
<evidence type="ECO:0000313" key="1">
    <source>
        <dbReference type="EMBL" id="ORX56971.1"/>
    </source>
</evidence>
<dbReference type="InterPro" id="IPR019320">
    <property type="entry name" value="BORCS8"/>
</dbReference>
<dbReference type="EMBL" id="MCGT01000009">
    <property type="protein sequence ID" value="ORX56971.1"/>
    <property type="molecule type" value="Genomic_DNA"/>
</dbReference>
<keyword evidence="2" id="KW-1185">Reference proteome</keyword>
<sequence length="128" mass="14212">MALDQLTNYARRASNTSLPFSSHPPQEDTQAVLADKIHKVQHGTEKTLLTSLNGSAMGLSRINEHVHRRVPELLQQASQWKAFNEQVQQANADLKDAGATLSTLERADALAHTNDMARRCQELVSQLK</sequence>
<proteinExistence type="predicted"/>
<dbReference type="Pfam" id="PF10167">
    <property type="entry name" value="BORCS8"/>
    <property type="match status" value="1"/>
</dbReference>
<dbReference type="AlphaFoldDB" id="A0A1X2GM44"/>
<name>A0A1X2GM44_9FUNG</name>
<accession>A0A1X2GM44</accession>
<evidence type="ECO:0000313" key="2">
    <source>
        <dbReference type="Proteomes" id="UP000242146"/>
    </source>
</evidence>
<dbReference type="OrthoDB" id="10044187at2759"/>